<reference evidence="9 10" key="1">
    <citation type="submission" date="2020-08" db="EMBL/GenBank/DDBJ databases">
        <title>Genome public.</title>
        <authorList>
            <person name="Liu C."/>
            <person name="Sun Q."/>
        </authorList>
    </citation>
    <scope>NUCLEOTIDE SEQUENCE [LARGE SCALE GENOMIC DNA]</scope>
    <source>
        <strain evidence="9 10">NSJ-71</strain>
    </source>
</reference>
<gene>
    <name evidence="7 9" type="primary">aroA</name>
    <name evidence="9" type="ORF">H8R91_08820</name>
</gene>
<feature type="binding site" evidence="7">
    <location>
        <position position="302"/>
    </location>
    <ligand>
        <name>3-phosphoshikimate</name>
        <dbReference type="ChEBI" id="CHEBI:145989"/>
    </ligand>
</feature>
<feature type="binding site" evidence="7">
    <location>
        <position position="401"/>
    </location>
    <ligand>
        <name>phosphoenolpyruvate</name>
        <dbReference type="ChEBI" id="CHEBI:58702"/>
    </ligand>
</feature>
<name>A0ABR7HM48_9FIRM</name>
<feature type="binding site" evidence="7">
    <location>
        <position position="163"/>
    </location>
    <ligand>
        <name>phosphoenolpyruvate</name>
        <dbReference type="ChEBI" id="CHEBI:58702"/>
    </ligand>
</feature>
<dbReference type="EMBL" id="JACOPS010000004">
    <property type="protein sequence ID" value="MBC5728614.1"/>
    <property type="molecule type" value="Genomic_DNA"/>
</dbReference>
<dbReference type="InterPro" id="IPR006264">
    <property type="entry name" value="EPSP_synthase"/>
</dbReference>
<dbReference type="SUPFAM" id="SSF55205">
    <property type="entry name" value="EPT/RTPC-like"/>
    <property type="match status" value="1"/>
</dbReference>
<feature type="binding site" evidence="7">
    <location>
        <position position="22"/>
    </location>
    <ligand>
        <name>3-phosphoshikimate</name>
        <dbReference type="ChEBI" id="CHEBI:145989"/>
    </ligand>
</feature>
<dbReference type="InterPro" id="IPR013792">
    <property type="entry name" value="RNA3'P_cycl/enolpyr_Trfase_a/b"/>
</dbReference>
<dbReference type="CDD" id="cd01556">
    <property type="entry name" value="EPSP_synthase"/>
    <property type="match status" value="1"/>
</dbReference>
<keyword evidence="7" id="KW-0963">Cytoplasm</keyword>
<feature type="binding site" evidence="7">
    <location>
        <position position="329"/>
    </location>
    <ligand>
        <name>3-phosphoshikimate</name>
        <dbReference type="ChEBI" id="CHEBI:145989"/>
    </ligand>
</feature>
<evidence type="ECO:0000256" key="2">
    <source>
        <dbReference type="ARBA" id="ARBA00009948"/>
    </source>
</evidence>
<dbReference type="PIRSF" id="PIRSF000505">
    <property type="entry name" value="EPSPS"/>
    <property type="match status" value="1"/>
</dbReference>
<dbReference type="InterPro" id="IPR023193">
    <property type="entry name" value="EPSP_synthase_CS"/>
</dbReference>
<evidence type="ECO:0000256" key="6">
    <source>
        <dbReference type="ARBA" id="ARBA00044633"/>
    </source>
</evidence>
<feature type="domain" description="Enolpyruvate transferase" evidence="8">
    <location>
        <begin position="12"/>
        <end position="406"/>
    </location>
</feature>
<evidence type="ECO:0000256" key="4">
    <source>
        <dbReference type="ARBA" id="ARBA00022679"/>
    </source>
</evidence>
<comment type="similarity">
    <text evidence="2 7">Belongs to the EPSP synthase family.</text>
</comment>
<dbReference type="PANTHER" id="PTHR21090:SF5">
    <property type="entry name" value="PENTAFUNCTIONAL AROM POLYPEPTIDE"/>
    <property type="match status" value="1"/>
</dbReference>
<comment type="caution">
    <text evidence="7">Lacks conserved residue(s) required for the propagation of feature annotation.</text>
</comment>
<keyword evidence="10" id="KW-1185">Reference proteome</keyword>
<comment type="subcellular location">
    <subcellularLocation>
        <location evidence="7">Cytoplasm</location>
    </subcellularLocation>
</comment>
<dbReference type="Gene3D" id="3.65.10.10">
    <property type="entry name" value="Enolpyruvate transferase domain"/>
    <property type="match status" value="2"/>
</dbReference>
<evidence type="ECO:0000256" key="7">
    <source>
        <dbReference type="HAMAP-Rule" id="MF_00210"/>
    </source>
</evidence>
<keyword evidence="3 7" id="KW-0028">Amino-acid biosynthesis</keyword>
<feature type="binding site" evidence="7">
    <location>
        <position position="91"/>
    </location>
    <ligand>
        <name>phosphoenolpyruvate</name>
        <dbReference type="ChEBI" id="CHEBI:58702"/>
    </ligand>
</feature>
<feature type="binding site" evidence="7">
    <location>
        <position position="333"/>
    </location>
    <ligand>
        <name>phosphoenolpyruvate</name>
        <dbReference type="ChEBI" id="CHEBI:58702"/>
    </ligand>
</feature>
<evidence type="ECO:0000259" key="8">
    <source>
        <dbReference type="Pfam" id="PF00275"/>
    </source>
</evidence>
<comment type="catalytic activity">
    <reaction evidence="6">
        <text>3-phosphoshikimate + phosphoenolpyruvate = 5-O-(1-carboxyvinyl)-3-phosphoshikimate + phosphate</text>
        <dbReference type="Rhea" id="RHEA:21256"/>
        <dbReference type="ChEBI" id="CHEBI:43474"/>
        <dbReference type="ChEBI" id="CHEBI:57701"/>
        <dbReference type="ChEBI" id="CHEBI:58702"/>
        <dbReference type="ChEBI" id="CHEBI:145989"/>
        <dbReference type="EC" id="2.5.1.19"/>
    </reaction>
    <physiologicalReaction direction="left-to-right" evidence="6">
        <dbReference type="Rhea" id="RHEA:21257"/>
    </physiologicalReaction>
</comment>
<dbReference type="NCBIfam" id="TIGR01356">
    <property type="entry name" value="aroA"/>
    <property type="match status" value="1"/>
</dbReference>
<dbReference type="InterPro" id="IPR001986">
    <property type="entry name" value="Enolpyruvate_Tfrase_dom"/>
</dbReference>
<comment type="subunit">
    <text evidence="7">Monomer.</text>
</comment>
<comment type="caution">
    <text evidence="9">The sequence shown here is derived from an EMBL/GenBank/DDBJ whole genome shotgun (WGS) entry which is preliminary data.</text>
</comment>
<feature type="binding site" evidence="7">
    <location>
        <position position="375"/>
    </location>
    <ligand>
        <name>phosphoenolpyruvate</name>
        <dbReference type="ChEBI" id="CHEBI:58702"/>
    </ligand>
</feature>
<dbReference type="PROSITE" id="PS00885">
    <property type="entry name" value="EPSP_SYNTHASE_2"/>
    <property type="match status" value="1"/>
</dbReference>
<evidence type="ECO:0000256" key="1">
    <source>
        <dbReference type="ARBA" id="ARBA00004811"/>
    </source>
</evidence>
<comment type="pathway">
    <text evidence="1 7">Metabolic intermediate biosynthesis; chorismate biosynthesis; chorismate from D-erythrose 4-phosphate and phosphoenolpyruvate: step 6/7.</text>
</comment>
<dbReference type="Pfam" id="PF00275">
    <property type="entry name" value="EPSP_synthase"/>
    <property type="match status" value="1"/>
</dbReference>
<feature type="active site" description="Proton acceptor" evidence="7">
    <location>
        <position position="302"/>
    </location>
</feature>
<feature type="binding site" evidence="7">
    <location>
        <position position="161"/>
    </location>
    <ligand>
        <name>3-phosphoshikimate</name>
        <dbReference type="ChEBI" id="CHEBI:145989"/>
    </ligand>
</feature>
<protein>
    <recommendedName>
        <fullName evidence="7">3-phosphoshikimate 1-carboxyvinyltransferase</fullName>
        <ecNumber evidence="7">2.5.1.19</ecNumber>
    </recommendedName>
    <alternativeName>
        <fullName evidence="7">5-enolpyruvylshikimate-3-phosphate synthase</fullName>
        <shortName evidence="7">EPSP synthase</shortName>
        <shortName evidence="7">EPSPS</shortName>
    </alternativeName>
</protein>
<dbReference type="InterPro" id="IPR036968">
    <property type="entry name" value="Enolpyruvate_Tfrase_sf"/>
</dbReference>
<dbReference type="Proteomes" id="UP000636755">
    <property type="component" value="Unassembled WGS sequence"/>
</dbReference>
<accession>A0ABR7HM48</accession>
<keyword evidence="4 7" id="KW-0808">Transferase</keyword>
<dbReference type="EC" id="2.5.1.19" evidence="7"/>
<evidence type="ECO:0000313" key="9">
    <source>
        <dbReference type="EMBL" id="MBC5728614.1"/>
    </source>
</evidence>
<feature type="binding site" evidence="7">
    <location>
        <position position="21"/>
    </location>
    <ligand>
        <name>3-phosphoshikimate</name>
        <dbReference type="ChEBI" id="CHEBI:145989"/>
    </ligand>
</feature>
<evidence type="ECO:0000313" key="10">
    <source>
        <dbReference type="Proteomes" id="UP000636755"/>
    </source>
</evidence>
<dbReference type="RefSeq" id="WP_186935716.1">
    <property type="nucleotide sequence ID" value="NZ_JACOPS010000004.1"/>
</dbReference>
<evidence type="ECO:0000256" key="3">
    <source>
        <dbReference type="ARBA" id="ARBA00022605"/>
    </source>
</evidence>
<sequence>MSDVKFSPFVPNGTVNVPPSKSDVHRAIICAAMANGVSRISPVALSNDIKATIGCIKALGADAVLENNVLTVDGTNMYKNKTALLDCGESGSTLRFFIPIAAVGNINATFVGKGKLPQRPIGIFTEALPKAGTVCKTEGGLPLEIKGQLKSGIFKIPGNVSSQFITGLLLALPILEGDSEIVLTSPLESVGYIAMTIRTMKQFGVNIQATEKGWHIKGGQSYKTCDYTTDGDWSQAAFFMVLGAVSGKVTVNGVAKDSTQGDKKCAEILARFGAKVTQLDNEVTVEKGELKAITIDASQIPDLVPVLSVCAAFAEGTTKIINAERLRIKECDRLKATAELLNNLGGKVKELSDGLEITGVSSLKGGNVNGYNDHRIVMSAAVCAARSDKDITATFAMSINKSYPDFYIDYNSIGGKANVLDLR</sequence>
<feature type="binding site" evidence="7">
    <location>
        <position position="189"/>
    </location>
    <ligand>
        <name>3-phosphoshikimate</name>
        <dbReference type="ChEBI" id="CHEBI:145989"/>
    </ligand>
</feature>
<dbReference type="PANTHER" id="PTHR21090">
    <property type="entry name" value="AROM/DEHYDROQUINATE SYNTHASE"/>
    <property type="match status" value="1"/>
</dbReference>
<comment type="function">
    <text evidence="7">Catalyzes the transfer of the enolpyruvyl moiety of phosphoenolpyruvate (PEP) to the 5-hydroxyl of shikimate-3-phosphate (S3P) to produce enolpyruvyl shikimate-3-phosphate and inorganic phosphate.</text>
</comment>
<evidence type="ECO:0000256" key="5">
    <source>
        <dbReference type="ARBA" id="ARBA00023141"/>
    </source>
</evidence>
<organism evidence="9 10">
    <name type="scientific">Ruminococcus intestinalis</name>
    <dbReference type="NCBI Taxonomy" id="2763066"/>
    <lineage>
        <taxon>Bacteria</taxon>
        <taxon>Bacillati</taxon>
        <taxon>Bacillota</taxon>
        <taxon>Clostridia</taxon>
        <taxon>Eubacteriales</taxon>
        <taxon>Oscillospiraceae</taxon>
        <taxon>Ruminococcus</taxon>
    </lineage>
</organism>
<feature type="binding site" evidence="7">
    <location>
        <position position="26"/>
    </location>
    <ligand>
        <name>3-phosphoshikimate</name>
        <dbReference type="ChEBI" id="CHEBI:145989"/>
    </ligand>
</feature>
<dbReference type="HAMAP" id="MF_00210">
    <property type="entry name" value="EPSP_synth"/>
    <property type="match status" value="1"/>
</dbReference>
<dbReference type="GO" id="GO:0003866">
    <property type="term" value="F:3-phosphoshikimate 1-carboxyvinyltransferase activity"/>
    <property type="evidence" value="ECO:0007669"/>
    <property type="project" value="UniProtKB-EC"/>
</dbReference>
<proteinExistence type="inferred from homology"/>
<feature type="binding site" evidence="7">
    <location>
        <position position="21"/>
    </location>
    <ligand>
        <name>phosphoenolpyruvate</name>
        <dbReference type="ChEBI" id="CHEBI:58702"/>
    </ligand>
</feature>
<feature type="binding site" evidence="7">
    <location>
        <position position="162"/>
    </location>
    <ligand>
        <name>3-phosphoshikimate</name>
        <dbReference type="ChEBI" id="CHEBI:145989"/>
    </ligand>
</feature>
<feature type="binding site" evidence="7">
    <location>
        <position position="163"/>
    </location>
    <ligand>
        <name>3-phosphoshikimate</name>
        <dbReference type="ChEBI" id="CHEBI:145989"/>
    </ligand>
</feature>
<feature type="binding site" evidence="7">
    <location>
        <position position="119"/>
    </location>
    <ligand>
        <name>phosphoenolpyruvate</name>
        <dbReference type="ChEBI" id="CHEBI:58702"/>
    </ligand>
</feature>
<keyword evidence="5 7" id="KW-0057">Aromatic amino acid biosynthesis</keyword>